<dbReference type="InterPro" id="IPR036259">
    <property type="entry name" value="MFS_trans_sf"/>
</dbReference>
<dbReference type="PROSITE" id="PS00216">
    <property type="entry name" value="SUGAR_TRANSPORT_1"/>
    <property type="match status" value="1"/>
</dbReference>
<feature type="transmembrane region" description="Helical" evidence="5">
    <location>
        <begin position="96"/>
        <end position="114"/>
    </location>
</feature>
<comment type="caution">
    <text evidence="7">The sequence shown here is derived from an EMBL/GenBank/DDBJ whole genome shotgun (WGS) entry which is preliminary data.</text>
</comment>
<comment type="subcellular location">
    <subcellularLocation>
        <location evidence="1">Membrane</location>
        <topology evidence="1">Multi-pass membrane protein</topology>
    </subcellularLocation>
</comment>
<dbReference type="Gene3D" id="1.20.1250.20">
    <property type="entry name" value="MFS general substrate transporter like domains"/>
    <property type="match status" value="2"/>
</dbReference>
<reference evidence="7 8" key="1">
    <citation type="submission" date="2021-11" db="EMBL/GenBank/DDBJ databases">
        <authorList>
            <person name="Oh E.-T."/>
            <person name="Kim S.-B."/>
        </authorList>
    </citation>
    <scope>NUCLEOTIDE SEQUENCE [LARGE SCALE GENOMIC DNA]</scope>
    <source>
        <strain evidence="7 8">MMS20-SJTN17</strain>
    </source>
</reference>
<dbReference type="InterPro" id="IPR005829">
    <property type="entry name" value="Sugar_transporter_CS"/>
</dbReference>
<feature type="transmembrane region" description="Helical" evidence="5">
    <location>
        <begin position="394"/>
        <end position="416"/>
    </location>
</feature>
<feature type="domain" description="Major facilitator superfamily (MFS) profile" evidence="6">
    <location>
        <begin position="30"/>
        <end position="420"/>
    </location>
</feature>
<keyword evidence="2 5" id="KW-0812">Transmembrane</keyword>
<evidence type="ECO:0000256" key="2">
    <source>
        <dbReference type="ARBA" id="ARBA00022692"/>
    </source>
</evidence>
<dbReference type="SUPFAM" id="SSF103473">
    <property type="entry name" value="MFS general substrate transporter"/>
    <property type="match status" value="1"/>
</dbReference>
<dbReference type="InterPro" id="IPR020846">
    <property type="entry name" value="MFS_dom"/>
</dbReference>
<evidence type="ECO:0000313" key="8">
    <source>
        <dbReference type="Proteomes" id="UP001430614"/>
    </source>
</evidence>
<dbReference type="PROSITE" id="PS50850">
    <property type="entry name" value="MFS"/>
    <property type="match status" value="1"/>
</dbReference>
<name>A0ABS8KLE7_9BURK</name>
<sequence>MTTRDFEQASPPVALGPSWYAELSPGGKRAFIASFAGWVTDAFDFMVFSFVLASLIELWHLDRGKAGLLGTVTLLFSSLGGWIAGMLADRYGRVKVLQGTILWFSFFTLAIGFAQNFEQIFVLRALQGLGFGGEWAVGAVLVGEIVTPAHRGKVVGLVQSGWAIGWGAAAILYSIAFSVLPESMAWRSLFWISFLPASLVLYIRKYVPEPEVFAATNATRTQDAKPSPVWAIFSPPLLRRTVLAALLCTGIQGGFYAMSIWLPTLLKFERHLSVLDTGAYLLVIIVGSFCGYLTGAYLSDYLGRRRNFILFSILSLVSVCLYLTLPLSNTEMLWLGFPLGFSSCGIFSGIGAYLAELYPSELRANGQGFTYNFGRGIGALFPALVGVLGHSTSISVGIAIFSGTAYGLVLLTVLLLPETKGATL</sequence>
<dbReference type="Proteomes" id="UP001430614">
    <property type="component" value="Unassembled WGS sequence"/>
</dbReference>
<dbReference type="PANTHER" id="PTHR23508">
    <property type="entry name" value="CARBOXYLIC ACID TRANSPORTER PROTEIN HOMOLOG"/>
    <property type="match status" value="1"/>
</dbReference>
<evidence type="ECO:0000256" key="4">
    <source>
        <dbReference type="ARBA" id="ARBA00023136"/>
    </source>
</evidence>
<protein>
    <submittedName>
        <fullName evidence="7">MFS transporter</fullName>
    </submittedName>
</protein>
<evidence type="ECO:0000259" key="6">
    <source>
        <dbReference type="PROSITE" id="PS50850"/>
    </source>
</evidence>
<keyword evidence="3 5" id="KW-1133">Transmembrane helix</keyword>
<dbReference type="PANTHER" id="PTHR23508:SF10">
    <property type="entry name" value="CARBOXYLIC ACID TRANSPORTER PROTEIN HOMOLOG"/>
    <property type="match status" value="1"/>
</dbReference>
<organism evidence="7 8">
    <name type="scientific">Paraburkholderia translucens</name>
    <dbReference type="NCBI Taxonomy" id="2886945"/>
    <lineage>
        <taxon>Bacteria</taxon>
        <taxon>Pseudomonadati</taxon>
        <taxon>Pseudomonadota</taxon>
        <taxon>Betaproteobacteria</taxon>
        <taxon>Burkholderiales</taxon>
        <taxon>Burkholderiaceae</taxon>
        <taxon>Paraburkholderia</taxon>
    </lineage>
</organism>
<feature type="transmembrane region" description="Helical" evidence="5">
    <location>
        <begin position="333"/>
        <end position="357"/>
    </location>
</feature>
<evidence type="ECO:0000256" key="5">
    <source>
        <dbReference type="SAM" id="Phobius"/>
    </source>
</evidence>
<dbReference type="EMBL" id="JAJITC010000022">
    <property type="protein sequence ID" value="MCC8405600.1"/>
    <property type="molecule type" value="Genomic_DNA"/>
</dbReference>
<dbReference type="CDD" id="cd17371">
    <property type="entry name" value="MFS_MucK"/>
    <property type="match status" value="1"/>
</dbReference>
<dbReference type="InterPro" id="IPR011701">
    <property type="entry name" value="MFS"/>
</dbReference>
<evidence type="ECO:0000256" key="1">
    <source>
        <dbReference type="ARBA" id="ARBA00004141"/>
    </source>
</evidence>
<keyword evidence="8" id="KW-1185">Reference proteome</keyword>
<feature type="transmembrane region" description="Helical" evidence="5">
    <location>
        <begin position="30"/>
        <end position="56"/>
    </location>
</feature>
<evidence type="ECO:0000313" key="7">
    <source>
        <dbReference type="EMBL" id="MCC8405600.1"/>
    </source>
</evidence>
<dbReference type="RefSeq" id="WP_230564369.1">
    <property type="nucleotide sequence ID" value="NZ_JAJITC010000022.1"/>
</dbReference>
<feature type="transmembrane region" description="Helical" evidence="5">
    <location>
        <begin position="154"/>
        <end position="179"/>
    </location>
</feature>
<accession>A0ABS8KLE7</accession>
<keyword evidence="4 5" id="KW-0472">Membrane</keyword>
<dbReference type="PROSITE" id="PS00217">
    <property type="entry name" value="SUGAR_TRANSPORT_2"/>
    <property type="match status" value="1"/>
</dbReference>
<feature type="transmembrane region" description="Helical" evidence="5">
    <location>
        <begin position="308"/>
        <end position="327"/>
    </location>
</feature>
<dbReference type="Pfam" id="PF07690">
    <property type="entry name" value="MFS_1"/>
    <property type="match status" value="1"/>
</dbReference>
<feature type="transmembrane region" description="Helical" evidence="5">
    <location>
        <begin position="68"/>
        <end position="89"/>
    </location>
</feature>
<feature type="transmembrane region" description="Helical" evidence="5">
    <location>
        <begin position="242"/>
        <end position="266"/>
    </location>
</feature>
<proteinExistence type="predicted"/>
<gene>
    <name evidence="7" type="ORF">LJ655_27710</name>
</gene>
<evidence type="ECO:0000256" key="3">
    <source>
        <dbReference type="ARBA" id="ARBA00022989"/>
    </source>
</evidence>
<feature type="transmembrane region" description="Helical" evidence="5">
    <location>
        <begin position="369"/>
        <end position="388"/>
    </location>
</feature>
<feature type="transmembrane region" description="Helical" evidence="5">
    <location>
        <begin position="278"/>
        <end position="296"/>
    </location>
</feature>